<dbReference type="RefSeq" id="WP_054965667.1">
    <property type="nucleotide sequence ID" value="NZ_FMUN01000006.1"/>
</dbReference>
<dbReference type="Pfam" id="PF02639">
    <property type="entry name" value="DUF188"/>
    <property type="match status" value="1"/>
</dbReference>
<dbReference type="InterPro" id="IPR003791">
    <property type="entry name" value="UPF0178"/>
</dbReference>
<sequence length="150" mass="16040">MTIWIDADGCPTDIRQIVLRASRRTETPVVLVANRDLPEPKAPQASTVRVGAGADVADNYIAQHMARGDLVVTADLPLAADVVDNGGTALSPRGETYTAEGVRQKLSMRDFMEQMRGAGLAGGGPAPQSNRDRQAFANALDRWLAQQSPD</sequence>
<dbReference type="EMBL" id="FMUN01000006">
    <property type="protein sequence ID" value="SCY47428.1"/>
    <property type="molecule type" value="Genomic_DNA"/>
</dbReference>
<dbReference type="PANTHER" id="PTHR35146:SF1">
    <property type="entry name" value="UPF0178 PROTEIN YAII"/>
    <property type="match status" value="1"/>
</dbReference>
<organism evidence="3 4">
    <name type="scientific">Thiohalorhabdus denitrificans</name>
    <dbReference type="NCBI Taxonomy" id="381306"/>
    <lineage>
        <taxon>Bacteria</taxon>
        <taxon>Pseudomonadati</taxon>
        <taxon>Pseudomonadota</taxon>
        <taxon>Gammaproteobacteria</taxon>
        <taxon>Thiohalorhabdales</taxon>
        <taxon>Thiohalorhabdaceae</taxon>
        <taxon>Thiohalorhabdus</taxon>
    </lineage>
</organism>
<dbReference type="STRING" id="381306.AN478_05800"/>
<evidence type="ECO:0000256" key="1">
    <source>
        <dbReference type="ARBA" id="ARBA00008522"/>
    </source>
</evidence>
<dbReference type="CDD" id="cd18720">
    <property type="entry name" value="PIN_YqxD-like"/>
    <property type="match status" value="1"/>
</dbReference>
<dbReference type="PATRIC" id="fig|381306.5.peg.2355"/>
<proteinExistence type="inferred from homology"/>
<evidence type="ECO:0000313" key="3">
    <source>
        <dbReference type="EMBL" id="SCY47428.1"/>
    </source>
</evidence>
<keyword evidence="4" id="KW-1185">Reference proteome</keyword>
<name>A0A0P9GKL2_9GAMM</name>
<dbReference type="Proteomes" id="UP000183104">
    <property type="component" value="Unassembled WGS sequence"/>
</dbReference>
<dbReference type="AlphaFoldDB" id="A0A0P9GKL2"/>
<dbReference type="OrthoDB" id="9798918at2"/>
<evidence type="ECO:0000256" key="2">
    <source>
        <dbReference type="HAMAP-Rule" id="MF_00489"/>
    </source>
</evidence>
<dbReference type="HAMAP" id="MF_00489">
    <property type="entry name" value="UPF0178"/>
    <property type="match status" value="1"/>
</dbReference>
<evidence type="ECO:0000313" key="4">
    <source>
        <dbReference type="Proteomes" id="UP000183104"/>
    </source>
</evidence>
<dbReference type="PANTHER" id="PTHR35146">
    <property type="entry name" value="UPF0178 PROTEIN YAII"/>
    <property type="match status" value="1"/>
</dbReference>
<accession>A0A0P9GKL2</accession>
<dbReference type="NCBIfam" id="NF001095">
    <property type="entry name" value="PRK00124.1"/>
    <property type="match status" value="1"/>
</dbReference>
<comment type="similarity">
    <text evidence="1 2">Belongs to the UPF0178 family.</text>
</comment>
<reference evidence="4" key="1">
    <citation type="submission" date="2016-10" db="EMBL/GenBank/DDBJ databases">
        <authorList>
            <person name="Varghese N."/>
        </authorList>
    </citation>
    <scope>NUCLEOTIDE SEQUENCE [LARGE SCALE GENOMIC DNA]</scope>
    <source>
        <strain evidence="4">HL 19</strain>
    </source>
</reference>
<gene>
    <name evidence="3" type="ORF">SAMN05661077_2218</name>
</gene>
<protein>
    <recommendedName>
        <fullName evidence="2">UPF0178 protein SAMN05661077_2218</fullName>
    </recommendedName>
</protein>